<accession>A0ABT9WER1</accession>
<comment type="caution">
    <text evidence="1">The sequence shown here is derived from an EMBL/GenBank/DDBJ whole genome shotgun (WGS) entry which is preliminary data.</text>
</comment>
<protein>
    <submittedName>
        <fullName evidence="1">Uncharacterized protein</fullName>
    </submittedName>
</protein>
<name>A0ABT9WER1_9BACL</name>
<dbReference type="Proteomes" id="UP001233836">
    <property type="component" value="Unassembled WGS sequence"/>
</dbReference>
<organism evidence="1 2">
    <name type="scientific">Paenibacillus tundrae</name>
    <dbReference type="NCBI Taxonomy" id="528187"/>
    <lineage>
        <taxon>Bacteria</taxon>
        <taxon>Bacillati</taxon>
        <taxon>Bacillota</taxon>
        <taxon>Bacilli</taxon>
        <taxon>Bacillales</taxon>
        <taxon>Paenibacillaceae</taxon>
        <taxon>Paenibacillus</taxon>
    </lineage>
</organism>
<dbReference type="RefSeq" id="WP_307217365.1">
    <property type="nucleotide sequence ID" value="NZ_JAUSTI010000008.1"/>
</dbReference>
<reference evidence="1 2" key="1">
    <citation type="submission" date="2023-07" db="EMBL/GenBank/DDBJ databases">
        <title>Sorghum-associated microbial communities from plants grown in Nebraska, USA.</title>
        <authorList>
            <person name="Schachtman D."/>
        </authorList>
    </citation>
    <scope>NUCLEOTIDE SEQUENCE [LARGE SCALE GENOMIC DNA]</scope>
    <source>
        <strain evidence="1 2">DS1314</strain>
    </source>
</reference>
<proteinExistence type="predicted"/>
<evidence type="ECO:0000313" key="2">
    <source>
        <dbReference type="Proteomes" id="UP001233836"/>
    </source>
</evidence>
<evidence type="ECO:0000313" key="1">
    <source>
        <dbReference type="EMBL" id="MDQ0171757.1"/>
    </source>
</evidence>
<keyword evidence="2" id="KW-1185">Reference proteome</keyword>
<gene>
    <name evidence="1" type="ORF">J2T19_003219</name>
</gene>
<sequence length="467" mass="55528">MTDFIFEEELKNVPNSVVREYLAEVIACYNMGFYRSAIVSLHNVVLCDFIYKLRTLSEVYEDQKANDILSELGDSQSNIDEKYSEWEKKLIGGVRQTKLIDEQEIDLIKRLREDRHHCAHPALKDTNLYIPNKDQTRAHIRNMFETVFLKETILAKEIIKPILEDIKRYFKEIGNNNIERFTQHLVTRYYNKLNRKSEKELFKTLWKFVFQKYGEDYNENRLGCYYALVALIKRDEHKFLGYLKEGVLEYCNIKINEEDAFINTGIYIEYKRLQQVDLTLVTSPQALLIYFLSEFGLFYGEMKEHVDTVIQHEADKNINLYVRLLYSKDSFTEHLNAIFQYRVNVSSTIDDSNFYHYYKQDTSITVEQVNYLLHEAEKRNSIQSLVGFSLRWLKESSSYDSTPYVFETEIFPIFDKFNREDILELLEIMYNNGQISGETKYKHRYMPVVRARVAELLGDDFEHPVLR</sequence>
<dbReference type="EMBL" id="JAUSTI010000008">
    <property type="protein sequence ID" value="MDQ0171757.1"/>
    <property type="molecule type" value="Genomic_DNA"/>
</dbReference>